<dbReference type="HOGENOM" id="CLU_1327050_0_0_1"/>
<dbReference type="AlphaFoldDB" id="A0A075APF2"/>
<evidence type="ECO:0000313" key="1">
    <source>
        <dbReference type="EMBL" id="EPZ31913.1"/>
    </source>
</evidence>
<sequence>MALEVGIGPNEKINMISANGSTSQCVGCVHGVEVDLLRHTFEMILGKPFEIQAQAVVEHKEDGQVITTLTGPDGKKVQVSFNALPKERHRVADVRSINYATYNAKIVDSDIESDDTEFRYNNLKIKNLQTKRWTTLKIMGRRIPEQEKRPVDYGNLLEKIYDDIDVDEAIKDKYNLKSLESRQKPPVITENIVGKMCSSTYLTENER</sequence>
<reference evidence="1 2" key="1">
    <citation type="journal article" date="2013" name="Curr. Biol.">
        <title>Shared signatures of parasitism and phylogenomics unite Cryptomycota and microsporidia.</title>
        <authorList>
            <person name="James T.Y."/>
            <person name="Pelin A."/>
            <person name="Bonen L."/>
            <person name="Ahrendt S."/>
            <person name="Sain D."/>
            <person name="Corradi N."/>
            <person name="Stajich J.E."/>
        </authorList>
    </citation>
    <scope>NUCLEOTIDE SEQUENCE [LARGE SCALE GENOMIC DNA]</scope>
    <source>
        <strain evidence="1 2">CSF55</strain>
    </source>
</reference>
<proteinExistence type="predicted"/>
<keyword evidence="2" id="KW-1185">Reference proteome</keyword>
<accession>A0A075APF2</accession>
<name>A0A075APF2_ROZAC</name>
<evidence type="ECO:0000313" key="2">
    <source>
        <dbReference type="Proteomes" id="UP000030755"/>
    </source>
</evidence>
<gene>
    <name evidence="1" type="ORF">O9G_005444</name>
</gene>
<dbReference type="Proteomes" id="UP000030755">
    <property type="component" value="Unassembled WGS sequence"/>
</dbReference>
<dbReference type="EMBL" id="KE561201">
    <property type="protein sequence ID" value="EPZ31913.1"/>
    <property type="molecule type" value="Genomic_DNA"/>
</dbReference>
<organism evidence="1 2">
    <name type="scientific">Rozella allomycis (strain CSF55)</name>
    <dbReference type="NCBI Taxonomy" id="988480"/>
    <lineage>
        <taxon>Eukaryota</taxon>
        <taxon>Fungi</taxon>
        <taxon>Fungi incertae sedis</taxon>
        <taxon>Cryptomycota</taxon>
        <taxon>Cryptomycota incertae sedis</taxon>
        <taxon>Rozella</taxon>
    </lineage>
</organism>
<protein>
    <submittedName>
        <fullName evidence="1">Uncharacterized protein</fullName>
    </submittedName>
</protein>
<dbReference type="OrthoDB" id="5596707at2759"/>
<feature type="non-terminal residue" evidence="1">
    <location>
        <position position="207"/>
    </location>
</feature>